<evidence type="ECO:0000313" key="2">
    <source>
        <dbReference type="EMBL" id="VVD00241.1"/>
    </source>
</evidence>
<organism evidence="2 3">
    <name type="scientific">Leptidea sinapis</name>
    <dbReference type="NCBI Taxonomy" id="189913"/>
    <lineage>
        <taxon>Eukaryota</taxon>
        <taxon>Metazoa</taxon>
        <taxon>Ecdysozoa</taxon>
        <taxon>Arthropoda</taxon>
        <taxon>Hexapoda</taxon>
        <taxon>Insecta</taxon>
        <taxon>Pterygota</taxon>
        <taxon>Neoptera</taxon>
        <taxon>Endopterygota</taxon>
        <taxon>Lepidoptera</taxon>
        <taxon>Glossata</taxon>
        <taxon>Ditrysia</taxon>
        <taxon>Papilionoidea</taxon>
        <taxon>Pieridae</taxon>
        <taxon>Dismorphiinae</taxon>
        <taxon>Leptidea</taxon>
    </lineage>
</organism>
<name>A0A5E4QRC1_9NEOP</name>
<sequence>MVTSAAPPADGIPTYWSLHSAEFISSRRRRQAADETGATGGRASSIKSAIQYVIVAMEYGVTSASHTPDAPRKQLQSLLPLL</sequence>
<gene>
    <name evidence="2" type="ORF">LSINAPIS_LOCUS10924</name>
</gene>
<proteinExistence type="predicted"/>
<keyword evidence="3" id="KW-1185">Reference proteome</keyword>
<feature type="region of interest" description="Disordered" evidence="1">
    <location>
        <begin position="63"/>
        <end position="82"/>
    </location>
</feature>
<evidence type="ECO:0000256" key="1">
    <source>
        <dbReference type="SAM" id="MobiDB-lite"/>
    </source>
</evidence>
<protein>
    <submittedName>
        <fullName evidence="2">Uncharacterized protein</fullName>
    </submittedName>
</protein>
<dbReference type="EMBL" id="FZQP02004556">
    <property type="protein sequence ID" value="VVD00241.1"/>
    <property type="molecule type" value="Genomic_DNA"/>
</dbReference>
<reference evidence="2 3" key="1">
    <citation type="submission" date="2017-07" db="EMBL/GenBank/DDBJ databases">
        <authorList>
            <person name="Talla V."/>
            <person name="Backstrom N."/>
        </authorList>
    </citation>
    <scope>NUCLEOTIDE SEQUENCE [LARGE SCALE GENOMIC DNA]</scope>
</reference>
<evidence type="ECO:0000313" key="3">
    <source>
        <dbReference type="Proteomes" id="UP000324832"/>
    </source>
</evidence>
<accession>A0A5E4QRC1</accession>
<dbReference type="AlphaFoldDB" id="A0A5E4QRC1"/>
<dbReference type="Proteomes" id="UP000324832">
    <property type="component" value="Unassembled WGS sequence"/>
</dbReference>